<dbReference type="Gene3D" id="3.90.550.10">
    <property type="entry name" value="Spore Coat Polysaccharide Biosynthesis Protein SpsA, Chain A"/>
    <property type="match status" value="1"/>
</dbReference>
<keyword evidence="4" id="KW-1185">Reference proteome</keyword>
<dbReference type="EMBL" id="SNZH01000002">
    <property type="protein sequence ID" value="TDR47676.1"/>
    <property type="molecule type" value="Genomic_DNA"/>
</dbReference>
<sequence>MPRHGAIVLAAGASRRLGRPKQLLQIDGETLLHRAARLAAATVPLELIVVLGHEPELLQAALHGLALRSVVAADWHHGMGATLAAGVAALPADCDGVLVMLCDQPALDLVHLQALLARWRQAPQRAVASAYAGVVGVPALLPRHWLLPAVLRGDAGARQLLRARQDQVDTIANEGLQFDVDTPGDIGGRIADLSSP</sequence>
<protein>
    <submittedName>
        <fullName evidence="3">Molybdenum cofactor cytidylyltransferase/nicotine blue oxidoreductase</fullName>
    </submittedName>
</protein>
<dbReference type="CDD" id="cd04182">
    <property type="entry name" value="GT_2_like_f"/>
    <property type="match status" value="1"/>
</dbReference>
<evidence type="ECO:0000313" key="4">
    <source>
        <dbReference type="Proteomes" id="UP000295293"/>
    </source>
</evidence>
<comment type="caution">
    <text evidence="3">The sequence shown here is derived from an EMBL/GenBank/DDBJ whole genome shotgun (WGS) entry which is preliminary data.</text>
</comment>
<dbReference type="PANTHER" id="PTHR43777">
    <property type="entry name" value="MOLYBDENUM COFACTOR CYTIDYLYLTRANSFERASE"/>
    <property type="match status" value="1"/>
</dbReference>
<dbReference type="GO" id="GO:0016779">
    <property type="term" value="F:nucleotidyltransferase activity"/>
    <property type="evidence" value="ECO:0007669"/>
    <property type="project" value="UniProtKB-KW"/>
</dbReference>
<gene>
    <name evidence="3" type="ORF">DFR29_102336</name>
</gene>
<evidence type="ECO:0000259" key="2">
    <source>
        <dbReference type="Pfam" id="PF12804"/>
    </source>
</evidence>
<keyword evidence="1" id="KW-0460">Magnesium</keyword>
<dbReference type="InterPro" id="IPR029044">
    <property type="entry name" value="Nucleotide-diphossugar_trans"/>
</dbReference>
<dbReference type="Pfam" id="PF12804">
    <property type="entry name" value="NTP_transf_3"/>
    <property type="match status" value="1"/>
</dbReference>
<name>A0A4V3DNA5_9GAMM</name>
<dbReference type="Proteomes" id="UP000295293">
    <property type="component" value="Unassembled WGS sequence"/>
</dbReference>
<accession>A0A4V3DNA5</accession>
<evidence type="ECO:0000313" key="3">
    <source>
        <dbReference type="EMBL" id="TDR47676.1"/>
    </source>
</evidence>
<dbReference type="InterPro" id="IPR025877">
    <property type="entry name" value="MobA-like_NTP_Trfase"/>
</dbReference>
<proteinExistence type="predicted"/>
<keyword evidence="3" id="KW-0548">Nucleotidyltransferase</keyword>
<dbReference type="OrthoDB" id="285216at2"/>
<dbReference type="SUPFAM" id="SSF53448">
    <property type="entry name" value="Nucleotide-diphospho-sugar transferases"/>
    <property type="match status" value="1"/>
</dbReference>
<dbReference type="AlphaFoldDB" id="A0A4V3DNA5"/>
<dbReference type="RefSeq" id="WP_133817389.1">
    <property type="nucleotide sequence ID" value="NZ_SNZH01000002.1"/>
</dbReference>
<reference evidence="3 4" key="1">
    <citation type="submission" date="2019-03" db="EMBL/GenBank/DDBJ databases">
        <title>Genomic Encyclopedia of Type Strains, Phase IV (KMG-IV): sequencing the most valuable type-strain genomes for metagenomic binning, comparative biology and taxonomic classification.</title>
        <authorList>
            <person name="Goeker M."/>
        </authorList>
    </citation>
    <scope>NUCLEOTIDE SEQUENCE [LARGE SCALE GENOMIC DNA]</scope>
    <source>
        <strain evidence="3 4">DSM 21667</strain>
    </source>
</reference>
<organism evidence="3 4">
    <name type="scientific">Tahibacter aquaticus</name>
    <dbReference type="NCBI Taxonomy" id="520092"/>
    <lineage>
        <taxon>Bacteria</taxon>
        <taxon>Pseudomonadati</taxon>
        <taxon>Pseudomonadota</taxon>
        <taxon>Gammaproteobacteria</taxon>
        <taxon>Lysobacterales</taxon>
        <taxon>Rhodanobacteraceae</taxon>
        <taxon>Tahibacter</taxon>
    </lineage>
</organism>
<dbReference type="PANTHER" id="PTHR43777:SF1">
    <property type="entry name" value="MOLYBDENUM COFACTOR CYTIDYLYLTRANSFERASE"/>
    <property type="match status" value="1"/>
</dbReference>
<feature type="domain" description="MobA-like NTP transferase" evidence="2">
    <location>
        <begin position="6"/>
        <end position="166"/>
    </location>
</feature>
<evidence type="ECO:0000256" key="1">
    <source>
        <dbReference type="ARBA" id="ARBA00022842"/>
    </source>
</evidence>
<keyword evidence="3" id="KW-0808">Transferase</keyword>